<feature type="transmembrane region" description="Helical" evidence="2">
    <location>
        <begin position="295"/>
        <end position="312"/>
    </location>
</feature>
<comment type="caution">
    <text evidence="3">The sequence shown here is derived from an EMBL/GenBank/DDBJ whole genome shotgun (WGS) entry which is preliminary data.</text>
</comment>
<proteinExistence type="predicted"/>
<protein>
    <submittedName>
        <fullName evidence="3">Uncharacterized protein</fullName>
    </submittedName>
</protein>
<dbReference type="Proteomes" id="UP000078240">
    <property type="component" value="Unassembled WGS sequence"/>
</dbReference>
<evidence type="ECO:0000256" key="1">
    <source>
        <dbReference type="SAM" id="MobiDB-lite"/>
    </source>
</evidence>
<organism evidence="3 4">
    <name type="scientific">Purpureocillium lilacinum</name>
    <name type="common">Paecilomyces lilacinus</name>
    <dbReference type="NCBI Taxonomy" id="33203"/>
    <lineage>
        <taxon>Eukaryota</taxon>
        <taxon>Fungi</taxon>
        <taxon>Dikarya</taxon>
        <taxon>Ascomycota</taxon>
        <taxon>Pezizomycotina</taxon>
        <taxon>Sordariomycetes</taxon>
        <taxon>Hypocreomycetidae</taxon>
        <taxon>Hypocreales</taxon>
        <taxon>Ophiocordycipitaceae</taxon>
        <taxon>Purpureocillium</taxon>
    </lineage>
</organism>
<feature type="transmembrane region" description="Helical" evidence="2">
    <location>
        <begin position="180"/>
        <end position="199"/>
    </location>
</feature>
<reference evidence="3 4" key="1">
    <citation type="submission" date="2016-01" db="EMBL/GenBank/DDBJ databases">
        <title>Biosynthesis of antibiotic leucinostatins and their inhibition on Phytophthora in bio-control Purpureocillium lilacinum.</title>
        <authorList>
            <person name="Wang G."/>
            <person name="Liu Z."/>
            <person name="Lin R."/>
            <person name="Li E."/>
            <person name="Mao Z."/>
            <person name="Ling J."/>
            <person name="Yin W."/>
            <person name="Xie B."/>
        </authorList>
    </citation>
    <scope>NUCLEOTIDE SEQUENCE [LARGE SCALE GENOMIC DNA]</scope>
    <source>
        <strain evidence="3">PLBJ-1</strain>
    </source>
</reference>
<keyword evidence="2" id="KW-0812">Transmembrane</keyword>
<evidence type="ECO:0000313" key="4">
    <source>
        <dbReference type="Proteomes" id="UP000078240"/>
    </source>
</evidence>
<accession>A0A179FPA6</accession>
<dbReference type="AlphaFoldDB" id="A0A179FPA6"/>
<feature type="transmembrane region" description="Helical" evidence="2">
    <location>
        <begin position="205"/>
        <end position="222"/>
    </location>
</feature>
<feature type="compositionally biased region" description="Pro residues" evidence="1">
    <location>
        <begin position="228"/>
        <end position="240"/>
    </location>
</feature>
<gene>
    <name evidence="3" type="ORF">VFPBJ_11019</name>
</gene>
<sequence length="378" mass="41247">MNSTTTRPLISSWSPTPIPNLTLSAGGLLALADLNTIAQRTVIAGGSSWLDALVLAPGLHYQQAADALFDQRRPSSGSDGGSDGDSAVEGDTQTRFPVSNRAMVNYLRRLWQEVNETGTLTLDVGMLKEKTGREEIQQLRQAFGSWWRRRPKQPAHEQAEALNATDVVQQISEVDWLSHLFYLASPLLTVASLTFMILLADWWGLAFILALMISRILNIWSIKQRSRPSPPPSRSQPLPPSLAVSESAPPALPDRRTSYAIELGGGRRAVLRGMDSDLRALTTQTWLRDKSTLDGYLEAAAKLLVYLVAAFSGNLSQAGAIVLMSLLLVSAGLLGLSNAHARELRMNGRVARLSIERALMDRRKRGLHQQGNGTALPA</sequence>
<dbReference type="OrthoDB" id="2956246at2759"/>
<name>A0A179FPA6_PURLI</name>
<dbReference type="EMBL" id="LSBH01000012">
    <property type="protein sequence ID" value="OAQ67424.1"/>
    <property type="molecule type" value="Genomic_DNA"/>
</dbReference>
<feature type="region of interest" description="Disordered" evidence="1">
    <location>
        <begin position="227"/>
        <end position="253"/>
    </location>
</feature>
<feature type="region of interest" description="Disordered" evidence="1">
    <location>
        <begin position="71"/>
        <end position="94"/>
    </location>
</feature>
<keyword evidence="2" id="KW-0472">Membrane</keyword>
<evidence type="ECO:0000313" key="3">
    <source>
        <dbReference type="EMBL" id="OAQ67424.1"/>
    </source>
</evidence>
<keyword evidence="2" id="KW-1133">Transmembrane helix</keyword>
<feature type="transmembrane region" description="Helical" evidence="2">
    <location>
        <begin position="318"/>
        <end position="336"/>
    </location>
</feature>
<evidence type="ECO:0000256" key="2">
    <source>
        <dbReference type="SAM" id="Phobius"/>
    </source>
</evidence>